<dbReference type="AlphaFoldDB" id="A0A918MKY2"/>
<keyword evidence="2" id="KW-1185">Reference proteome</keyword>
<comment type="caution">
    <text evidence="1">The sequence shown here is derived from an EMBL/GenBank/DDBJ whole genome shotgun (WGS) entry which is preliminary data.</text>
</comment>
<reference evidence="1" key="2">
    <citation type="submission" date="2020-09" db="EMBL/GenBank/DDBJ databases">
        <authorList>
            <person name="Sun Q."/>
            <person name="Kim S."/>
        </authorList>
    </citation>
    <scope>NUCLEOTIDE SEQUENCE</scope>
    <source>
        <strain evidence="1">KCTC 12113</strain>
    </source>
</reference>
<name>A0A918MKY2_9FLAO</name>
<dbReference type="EMBL" id="BMWP01000009">
    <property type="protein sequence ID" value="GGW32110.1"/>
    <property type="molecule type" value="Genomic_DNA"/>
</dbReference>
<dbReference type="Proteomes" id="UP000634668">
    <property type="component" value="Unassembled WGS sequence"/>
</dbReference>
<organism evidence="1 2">
    <name type="scientific">Arenibacter certesii</name>
    <dbReference type="NCBI Taxonomy" id="228955"/>
    <lineage>
        <taxon>Bacteria</taxon>
        <taxon>Pseudomonadati</taxon>
        <taxon>Bacteroidota</taxon>
        <taxon>Flavobacteriia</taxon>
        <taxon>Flavobacteriales</taxon>
        <taxon>Flavobacteriaceae</taxon>
        <taxon>Arenibacter</taxon>
    </lineage>
</organism>
<gene>
    <name evidence="1" type="ORF">GCM10007383_16440</name>
</gene>
<accession>A0A918MKY2</accession>
<proteinExistence type="predicted"/>
<evidence type="ECO:0000313" key="1">
    <source>
        <dbReference type="EMBL" id="GGW32110.1"/>
    </source>
</evidence>
<sequence length="61" mass="7025">MLIMTIDELHLKLSQLAFSAIGDEPFALHKPRNGESIVKRRRTSKPKKAEIKTYIQISLFD</sequence>
<evidence type="ECO:0000313" key="2">
    <source>
        <dbReference type="Proteomes" id="UP000634668"/>
    </source>
</evidence>
<protein>
    <submittedName>
        <fullName evidence="1">Uncharacterized protein</fullName>
    </submittedName>
</protein>
<reference evidence="1" key="1">
    <citation type="journal article" date="2014" name="Int. J. Syst. Evol. Microbiol.">
        <title>Complete genome sequence of Corynebacterium casei LMG S-19264T (=DSM 44701T), isolated from a smear-ripened cheese.</title>
        <authorList>
            <consortium name="US DOE Joint Genome Institute (JGI-PGF)"/>
            <person name="Walter F."/>
            <person name="Albersmeier A."/>
            <person name="Kalinowski J."/>
            <person name="Ruckert C."/>
        </authorList>
    </citation>
    <scope>NUCLEOTIDE SEQUENCE</scope>
    <source>
        <strain evidence="1">KCTC 12113</strain>
    </source>
</reference>